<dbReference type="PANTHER" id="PTHR15893:SF0">
    <property type="entry name" value="LARGE RIBOSOMAL SUBUNIT PROTEIN BL27M"/>
    <property type="match status" value="1"/>
</dbReference>
<dbReference type="Pfam" id="PF01016">
    <property type="entry name" value="Ribosomal_L27"/>
    <property type="match status" value="1"/>
</dbReference>
<dbReference type="InterPro" id="IPR018261">
    <property type="entry name" value="Ribosomal_bL27_CS"/>
</dbReference>
<dbReference type="PANTHER" id="PTHR15893">
    <property type="entry name" value="RIBOSOMAL PROTEIN L27"/>
    <property type="match status" value="1"/>
</dbReference>
<evidence type="ECO:0000256" key="4">
    <source>
        <dbReference type="ARBA" id="ARBA00035267"/>
    </source>
</evidence>
<reference evidence="5 6" key="1">
    <citation type="submission" date="2020-11" db="EMBL/GenBank/DDBJ databases">
        <title>Kefir isolates.</title>
        <authorList>
            <person name="Marcisauskas S."/>
            <person name="Kim Y."/>
            <person name="Blasche S."/>
        </authorList>
    </citation>
    <scope>NUCLEOTIDE SEQUENCE [LARGE SCALE GENOMIC DNA]</scope>
    <source>
        <strain evidence="5 6">KR</strain>
    </source>
</reference>
<dbReference type="EMBL" id="PUHQ01000001">
    <property type="protein sequence ID" value="KAG0667585.1"/>
    <property type="molecule type" value="Genomic_DNA"/>
</dbReference>
<keyword evidence="6" id="KW-1185">Reference proteome</keyword>
<comment type="similarity">
    <text evidence="1">Belongs to the bacterial ribosomal protein bL27 family.</text>
</comment>
<name>A0A9P7BAA0_RHOMI</name>
<evidence type="ECO:0000313" key="6">
    <source>
        <dbReference type="Proteomes" id="UP000777482"/>
    </source>
</evidence>
<dbReference type="NCBIfam" id="TIGR00062">
    <property type="entry name" value="L27"/>
    <property type="match status" value="1"/>
</dbReference>
<dbReference type="SUPFAM" id="SSF110324">
    <property type="entry name" value="Ribosomal L27 protein-like"/>
    <property type="match status" value="1"/>
</dbReference>
<evidence type="ECO:0000256" key="2">
    <source>
        <dbReference type="ARBA" id="ARBA00022980"/>
    </source>
</evidence>
<dbReference type="GO" id="GO:0006412">
    <property type="term" value="P:translation"/>
    <property type="evidence" value="ECO:0007669"/>
    <property type="project" value="InterPro"/>
</dbReference>
<dbReference type="FunFam" id="2.40.50.100:FF:000020">
    <property type="entry name" value="50S ribosomal protein L27"/>
    <property type="match status" value="1"/>
</dbReference>
<keyword evidence="2 5" id="KW-0689">Ribosomal protein</keyword>
<evidence type="ECO:0000256" key="3">
    <source>
        <dbReference type="ARBA" id="ARBA00023274"/>
    </source>
</evidence>
<accession>A0A9P7BAA0</accession>
<dbReference type="AlphaFoldDB" id="A0A9P7BAA0"/>
<dbReference type="PRINTS" id="PR00063">
    <property type="entry name" value="RIBOSOMALL27"/>
</dbReference>
<keyword evidence="3" id="KW-0687">Ribonucleoprotein</keyword>
<evidence type="ECO:0000256" key="1">
    <source>
        <dbReference type="ARBA" id="ARBA00010797"/>
    </source>
</evidence>
<dbReference type="GO" id="GO:0005762">
    <property type="term" value="C:mitochondrial large ribosomal subunit"/>
    <property type="evidence" value="ECO:0007669"/>
    <property type="project" value="TreeGrafter"/>
</dbReference>
<dbReference type="InterPro" id="IPR001684">
    <property type="entry name" value="Ribosomal_bL27"/>
</dbReference>
<dbReference type="Proteomes" id="UP000777482">
    <property type="component" value="Unassembled WGS sequence"/>
</dbReference>
<sequence>MLRTLFSRPTLPSLPSTSALSSTLFDAQLPGLMQVRTATKRGGGSSKNGRNSIGKRLGIKKYGGQEVLAGNILVRQRGTTWHPGQHVGRGRDHTLFALVPGFVTYYRDTVRGRERKLIGITPSGPDEKLPRDERSLGRSRYFGGVNLNGDLMSSSMAFDEVFEADEVLGEDELKQMIADAAAQTGTAAAPAPGATA</sequence>
<dbReference type="GO" id="GO:0003735">
    <property type="term" value="F:structural constituent of ribosome"/>
    <property type="evidence" value="ECO:0007669"/>
    <property type="project" value="InterPro"/>
</dbReference>
<dbReference type="HAMAP" id="MF_00539">
    <property type="entry name" value="Ribosomal_bL27"/>
    <property type="match status" value="1"/>
</dbReference>
<comment type="caution">
    <text evidence="5">The sequence shown here is derived from an EMBL/GenBank/DDBJ whole genome shotgun (WGS) entry which is preliminary data.</text>
</comment>
<dbReference type="PROSITE" id="PS00831">
    <property type="entry name" value="RIBOSOMAL_L27"/>
    <property type="match status" value="1"/>
</dbReference>
<dbReference type="OrthoDB" id="1867012at2759"/>
<gene>
    <name evidence="5" type="primary">RPL27_1</name>
    <name evidence="5" type="ORF">C6P46_000122</name>
</gene>
<dbReference type="Gene3D" id="2.40.50.100">
    <property type="match status" value="1"/>
</dbReference>
<proteinExistence type="inferred from homology"/>
<protein>
    <recommendedName>
        <fullName evidence="4">Large ribosomal subunit protein bL27m</fullName>
    </recommendedName>
</protein>
<organism evidence="5 6">
    <name type="scientific">Rhodotorula mucilaginosa</name>
    <name type="common">Yeast</name>
    <name type="synonym">Rhodotorula rubra</name>
    <dbReference type="NCBI Taxonomy" id="5537"/>
    <lineage>
        <taxon>Eukaryota</taxon>
        <taxon>Fungi</taxon>
        <taxon>Dikarya</taxon>
        <taxon>Basidiomycota</taxon>
        <taxon>Pucciniomycotina</taxon>
        <taxon>Microbotryomycetes</taxon>
        <taxon>Sporidiobolales</taxon>
        <taxon>Sporidiobolaceae</taxon>
        <taxon>Rhodotorula</taxon>
    </lineage>
</organism>
<evidence type="ECO:0000313" key="5">
    <source>
        <dbReference type="EMBL" id="KAG0667585.1"/>
    </source>
</evidence>